<gene>
    <name evidence="2" type="ORF">DVH24_036894</name>
</gene>
<evidence type="ECO:0000256" key="1">
    <source>
        <dbReference type="SAM" id="MobiDB-lite"/>
    </source>
</evidence>
<comment type="caution">
    <text evidence="2">The sequence shown here is derived from an EMBL/GenBank/DDBJ whole genome shotgun (WGS) entry which is preliminary data.</text>
</comment>
<dbReference type="AlphaFoldDB" id="A0A498IMU7"/>
<feature type="region of interest" description="Disordered" evidence="1">
    <location>
        <begin position="1"/>
        <end position="92"/>
    </location>
</feature>
<feature type="compositionally biased region" description="Basic residues" evidence="1">
    <location>
        <begin position="57"/>
        <end position="67"/>
    </location>
</feature>
<dbReference type="EMBL" id="RDQH01000338">
    <property type="protein sequence ID" value="RXH82553.1"/>
    <property type="molecule type" value="Genomic_DNA"/>
</dbReference>
<keyword evidence="3" id="KW-1185">Reference proteome</keyword>
<evidence type="ECO:0000313" key="2">
    <source>
        <dbReference type="EMBL" id="RXH82553.1"/>
    </source>
</evidence>
<feature type="compositionally biased region" description="Basic and acidic residues" evidence="1">
    <location>
        <begin position="44"/>
        <end position="56"/>
    </location>
</feature>
<organism evidence="2 3">
    <name type="scientific">Malus domestica</name>
    <name type="common">Apple</name>
    <name type="synonym">Pyrus malus</name>
    <dbReference type="NCBI Taxonomy" id="3750"/>
    <lineage>
        <taxon>Eukaryota</taxon>
        <taxon>Viridiplantae</taxon>
        <taxon>Streptophyta</taxon>
        <taxon>Embryophyta</taxon>
        <taxon>Tracheophyta</taxon>
        <taxon>Spermatophyta</taxon>
        <taxon>Magnoliopsida</taxon>
        <taxon>eudicotyledons</taxon>
        <taxon>Gunneridae</taxon>
        <taxon>Pentapetalae</taxon>
        <taxon>rosids</taxon>
        <taxon>fabids</taxon>
        <taxon>Rosales</taxon>
        <taxon>Rosaceae</taxon>
        <taxon>Amygdaloideae</taxon>
        <taxon>Maleae</taxon>
        <taxon>Malus</taxon>
    </lineage>
</organism>
<evidence type="ECO:0000313" key="3">
    <source>
        <dbReference type="Proteomes" id="UP000290289"/>
    </source>
</evidence>
<proteinExistence type="predicted"/>
<name>A0A498IMU7_MALDO</name>
<dbReference type="Proteomes" id="UP000290289">
    <property type="component" value="Chromosome 12"/>
</dbReference>
<protein>
    <submittedName>
        <fullName evidence="2">Uncharacterized protein</fullName>
    </submittedName>
</protein>
<reference evidence="2 3" key="1">
    <citation type="submission" date="2018-10" db="EMBL/GenBank/DDBJ databases">
        <title>A high-quality apple genome assembly.</title>
        <authorList>
            <person name="Hu J."/>
        </authorList>
    </citation>
    <scope>NUCLEOTIDE SEQUENCE [LARGE SCALE GENOMIC DNA]</scope>
    <source>
        <strain evidence="3">cv. HFTH1</strain>
        <tissue evidence="2">Young leaf</tissue>
    </source>
</reference>
<accession>A0A498IMU7</accession>
<sequence length="92" mass="10848">MGRGILTEDEAHDMPHGKKGKSIRPEGKKGISIWRGEKKRRIRRTEERGHDREGEKRRKHKKKKKSGNRLQPMPELALEKVDKMKALSKRRE</sequence>